<feature type="domain" description="DNA polymerase alpha/delta/epsilon subunit B" evidence="4">
    <location>
        <begin position="336"/>
        <end position="534"/>
    </location>
</feature>
<accession>A0ABN7IK22</accession>
<feature type="compositionally biased region" description="Polar residues" evidence="3">
    <location>
        <begin position="76"/>
        <end position="85"/>
    </location>
</feature>
<dbReference type="Pfam" id="PF04042">
    <property type="entry name" value="DNA_pol_E_B"/>
    <property type="match status" value="1"/>
</dbReference>
<feature type="domain" description="DNA polymerase delta subunit OB-fold" evidence="5">
    <location>
        <begin position="40"/>
        <end position="240"/>
    </location>
</feature>
<keyword evidence="7" id="KW-1185">Reference proteome</keyword>
<evidence type="ECO:0008006" key="8">
    <source>
        <dbReference type="Google" id="ProtNLM"/>
    </source>
</evidence>
<evidence type="ECO:0000259" key="4">
    <source>
        <dbReference type="Pfam" id="PF04042"/>
    </source>
</evidence>
<comment type="caution">
    <text evidence="6">The sequence shown here is derived from an EMBL/GenBank/DDBJ whole genome shotgun (WGS) entry which is preliminary data.</text>
</comment>
<dbReference type="Pfam" id="PF18018">
    <property type="entry name" value="DNA_pol_D_N"/>
    <property type="match status" value="1"/>
</dbReference>
<protein>
    <recommendedName>
        <fullName evidence="8">DNA polymerase alpha/delta/epsilon subunit B domain-containing protein</fullName>
    </recommendedName>
</protein>
<evidence type="ECO:0000259" key="5">
    <source>
        <dbReference type="Pfam" id="PF18018"/>
    </source>
</evidence>
<evidence type="ECO:0000313" key="6">
    <source>
        <dbReference type="EMBL" id="CAD6896252.1"/>
    </source>
</evidence>
<feature type="compositionally biased region" description="Basic and acidic residues" evidence="3">
    <location>
        <begin position="252"/>
        <end position="261"/>
    </location>
</feature>
<dbReference type="InterPro" id="IPR040663">
    <property type="entry name" value="DNA_pol_D_N"/>
</dbReference>
<evidence type="ECO:0000256" key="3">
    <source>
        <dbReference type="SAM" id="MobiDB-lite"/>
    </source>
</evidence>
<dbReference type="Gene3D" id="3.60.21.50">
    <property type="match status" value="1"/>
</dbReference>
<feature type="compositionally biased region" description="Polar residues" evidence="3">
    <location>
        <begin position="293"/>
        <end position="308"/>
    </location>
</feature>
<gene>
    <name evidence="6" type="ORF">JKIAZH3_G9311</name>
</gene>
<reference evidence="6" key="1">
    <citation type="submission" date="2020-10" db="EMBL/GenBank/DDBJ databases">
        <authorList>
            <person name="Sedaghatjoo S."/>
        </authorList>
    </citation>
    <scope>NUCLEOTIDE SEQUENCE</scope>
    <source>
        <strain evidence="6">AZH3</strain>
    </source>
</reference>
<evidence type="ECO:0000313" key="7">
    <source>
        <dbReference type="Proteomes" id="UP000836402"/>
    </source>
</evidence>
<dbReference type="Proteomes" id="UP000836402">
    <property type="component" value="Unassembled WGS sequence"/>
</dbReference>
<evidence type="ECO:0000256" key="2">
    <source>
        <dbReference type="ARBA" id="ARBA00022705"/>
    </source>
</evidence>
<dbReference type="Gene3D" id="2.40.50.430">
    <property type="match status" value="1"/>
</dbReference>
<dbReference type="PANTHER" id="PTHR10416">
    <property type="entry name" value="DNA POLYMERASE DELTA SUBUNIT 2"/>
    <property type="match status" value="1"/>
</dbReference>
<organism evidence="6 7">
    <name type="scientific">Tilletia caries</name>
    <name type="common">wheat bunt fungus</name>
    <dbReference type="NCBI Taxonomy" id="13290"/>
    <lineage>
        <taxon>Eukaryota</taxon>
        <taxon>Fungi</taxon>
        <taxon>Dikarya</taxon>
        <taxon>Basidiomycota</taxon>
        <taxon>Ustilaginomycotina</taxon>
        <taxon>Exobasidiomycetes</taxon>
        <taxon>Tilletiales</taxon>
        <taxon>Tilletiaceae</taxon>
        <taxon>Tilletia</taxon>
    </lineage>
</organism>
<evidence type="ECO:0000256" key="1">
    <source>
        <dbReference type="ARBA" id="ARBA00006035"/>
    </source>
</evidence>
<feature type="compositionally biased region" description="Acidic residues" evidence="3">
    <location>
        <begin position="87"/>
        <end position="105"/>
    </location>
</feature>
<name>A0ABN7IK22_9BASI</name>
<dbReference type="PANTHER" id="PTHR10416:SF0">
    <property type="entry name" value="DNA POLYMERASE DELTA SUBUNIT 2"/>
    <property type="match status" value="1"/>
</dbReference>
<sequence>MPSAAAQHDVLHRQAAGIDPLPAQSDRLLCPLGTRLYGRQFAALYDYRLRVLRKRVEQRASAKWAEADVAERVHTQIRSESQSQLELDPDEEDGDEDKMEEEEEVDAAKGNGVADPSASMSSTQEAAFDPPKHVKRILDINQGEVCFIIGTIYCAMPLKPDVLEDLSREAWLPPQPLREKYVDRDRDELYLEDESGRIRLVGEPLKWGHEAQLRSMCVTGIVVAVLGTETRHGDFTVADVMFPCLPPSKPLTEPERVSKKEEDEDEEDGDVTMKEDGGRDRWLALVSGLDLGPSSTSDTDVASGSIAKTESDETPVARQANGHADVAPIPPDVRAQLLTEWLTGEIGDEDERSQSTNIVGLVVAGNSMAKPIRIDEERKTHKYGAAAAAASTARPTLDLDQFLTDLSASMDVFILPGERDPTSLALPQQPIHFALLPRASRFANCRRVTNPAWFGVGGRRILGTSGQNLDDIFKYAEEGDDARIHMAARTLDWGHVAPTAPDTLWCYPFNTDDPFLIRETPDIYFIGNQPAFATTLYENPDGHQTRVVLLPRDRSTDEPRPAEYLPTNVPAPPSPLELYRLLHDVQGDILALESSSNQAFP</sequence>
<dbReference type="EMBL" id="CAJHJG010000024">
    <property type="protein sequence ID" value="CAD6896252.1"/>
    <property type="molecule type" value="Genomic_DNA"/>
</dbReference>
<dbReference type="InterPro" id="IPR024826">
    <property type="entry name" value="DNA_pol_delta/II_ssu"/>
</dbReference>
<dbReference type="InterPro" id="IPR007185">
    <property type="entry name" value="DNA_pol_a/d/e_bsu"/>
</dbReference>
<comment type="similarity">
    <text evidence="1">Belongs to the DNA polymerase delta/II small subunit family.</text>
</comment>
<feature type="region of interest" description="Disordered" evidence="3">
    <location>
        <begin position="246"/>
        <end position="277"/>
    </location>
</feature>
<feature type="region of interest" description="Disordered" evidence="3">
    <location>
        <begin position="289"/>
        <end position="329"/>
    </location>
</feature>
<feature type="region of interest" description="Disordered" evidence="3">
    <location>
        <begin position="75"/>
        <end position="128"/>
    </location>
</feature>
<proteinExistence type="inferred from homology"/>
<keyword evidence="2" id="KW-0235">DNA replication</keyword>